<gene>
    <name evidence="10" type="primary">LOC112904735</name>
</gene>
<evidence type="ECO:0000256" key="4">
    <source>
        <dbReference type="ARBA" id="ARBA00022963"/>
    </source>
</evidence>
<keyword evidence="9" id="KW-1185">Reference proteome</keyword>
<evidence type="ECO:0000256" key="1">
    <source>
        <dbReference type="ARBA" id="ARBA00010701"/>
    </source>
</evidence>
<dbReference type="PANTHER" id="PTHR11005">
    <property type="entry name" value="LYSOSOMAL ACID LIPASE-RELATED"/>
    <property type="match status" value="1"/>
</dbReference>
<dbReference type="InParanoid" id="A0A7F5R5J8"/>
<comment type="similarity">
    <text evidence="1">Belongs to the AB hydrolase superfamily. Lipase family.</text>
</comment>
<evidence type="ECO:0000256" key="7">
    <source>
        <dbReference type="SAM" id="SignalP"/>
    </source>
</evidence>
<dbReference type="OrthoDB" id="6750459at2759"/>
<dbReference type="AlphaFoldDB" id="A0A7F5R5J8"/>
<feature type="chain" id="PRO_5028944068" evidence="7">
    <location>
        <begin position="22"/>
        <end position="280"/>
    </location>
</feature>
<dbReference type="Pfam" id="PF04083">
    <property type="entry name" value="Abhydro_lipase"/>
    <property type="match status" value="1"/>
</dbReference>
<feature type="signal peptide" evidence="7">
    <location>
        <begin position="1"/>
        <end position="21"/>
    </location>
</feature>
<reference evidence="10" key="1">
    <citation type="submission" date="2025-08" db="UniProtKB">
        <authorList>
            <consortium name="RefSeq"/>
        </authorList>
    </citation>
    <scope>IDENTIFICATION</scope>
    <source>
        <tissue evidence="10">Entire body</tissue>
    </source>
</reference>
<evidence type="ECO:0000313" key="9">
    <source>
        <dbReference type="Proteomes" id="UP000192223"/>
    </source>
</evidence>
<dbReference type="Proteomes" id="UP000192223">
    <property type="component" value="Unplaced"/>
</dbReference>
<dbReference type="InterPro" id="IPR029058">
    <property type="entry name" value="AB_hydrolase_fold"/>
</dbReference>
<keyword evidence="3" id="KW-0378">Hydrolase</keyword>
<sequence length="280" mass="31439">MKTVFLLIMVLVAGDHSNVMGDHVKHSKKTPHTTTQIIQQKGYRAETHTVITEDGYILTLDRISANKEGISGKQPVFLLHGVFDTSYVWINNIDTSLAFLLSDENFDVWMGNSRGNPYSNTHLKYSPLSPQYWNFSFHEMGVYDLPACIDYILNVTNASDTIYYVGHSQGGSVFYVYASTFPEMAVKKFKIAVTLAPAVFLGHANELTRLSSTLLTGNKWLLNPSRVTHINLSNMYQFVTRDCDDSPLATPFCKTLIEVNAGFDGMSFNHCLGTHLSMFR</sequence>
<name>A0A7F5R5J8_AGRPL</name>
<dbReference type="GO" id="GO:0016042">
    <property type="term" value="P:lipid catabolic process"/>
    <property type="evidence" value="ECO:0007669"/>
    <property type="project" value="UniProtKB-KW"/>
</dbReference>
<feature type="domain" description="Partial AB-hydrolase lipase" evidence="8">
    <location>
        <begin position="34"/>
        <end position="92"/>
    </location>
</feature>
<dbReference type="InterPro" id="IPR006693">
    <property type="entry name" value="AB_hydrolase_lipase"/>
</dbReference>
<dbReference type="SUPFAM" id="SSF53474">
    <property type="entry name" value="alpha/beta-Hydrolases"/>
    <property type="match status" value="1"/>
</dbReference>
<dbReference type="RefSeq" id="XP_025831362.1">
    <property type="nucleotide sequence ID" value="XM_025975577.1"/>
</dbReference>
<evidence type="ECO:0000256" key="3">
    <source>
        <dbReference type="ARBA" id="ARBA00022801"/>
    </source>
</evidence>
<keyword evidence="6" id="KW-0325">Glycoprotein</keyword>
<evidence type="ECO:0000259" key="8">
    <source>
        <dbReference type="Pfam" id="PF04083"/>
    </source>
</evidence>
<evidence type="ECO:0000313" key="10">
    <source>
        <dbReference type="RefSeq" id="XP_025831362.1"/>
    </source>
</evidence>
<dbReference type="GeneID" id="112904735"/>
<dbReference type="FunFam" id="3.40.50.1820:FF:000057">
    <property type="entry name" value="Lipase"/>
    <property type="match status" value="1"/>
</dbReference>
<evidence type="ECO:0000256" key="2">
    <source>
        <dbReference type="ARBA" id="ARBA00022729"/>
    </source>
</evidence>
<dbReference type="KEGG" id="apln:112904735"/>
<accession>A0A7F5R5J8</accession>
<keyword evidence="4" id="KW-0442">Lipid degradation</keyword>
<dbReference type="GO" id="GO:0016787">
    <property type="term" value="F:hydrolase activity"/>
    <property type="evidence" value="ECO:0007669"/>
    <property type="project" value="UniProtKB-KW"/>
</dbReference>
<keyword evidence="2 7" id="KW-0732">Signal</keyword>
<proteinExistence type="inferred from homology"/>
<protein>
    <submittedName>
        <fullName evidence="10">Lysosomal acid lipase/cholesteryl ester hydrolase-like</fullName>
    </submittedName>
</protein>
<dbReference type="Gene3D" id="3.40.50.1820">
    <property type="entry name" value="alpha/beta hydrolase"/>
    <property type="match status" value="1"/>
</dbReference>
<organism evidence="9 10">
    <name type="scientific">Agrilus planipennis</name>
    <name type="common">Emerald ash borer</name>
    <name type="synonym">Agrilus marcopoli</name>
    <dbReference type="NCBI Taxonomy" id="224129"/>
    <lineage>
        <taxon>Eukaryota</taxon>
        <taxon>Metazoa</taxon>
        <taxon>Ecdysozoa</taxon>
        <taxon>Arthropoda</taxon>
        <taxon>Hexapoda</taxon>
        <taxon>Insecta</taxon>
        <taxon>Pterygota</taxon>
        <taxon>Neoptera</taxon>
        <taxon>Endopterygota</taxon>
        <taxon>Coleoptera</taxon>
        <taxon>Polyphaga</taxon>
        <taxon>Elateriformia</taxon>
        <taxon>Buprestoidea</taxon>
        <taxon>Buprestidae</taxon>
        <taxon>Agrilinae</taxon>
        <taxon>Agrilus</taxon>
    </lineage>
</organism>
<keyword evidence="5" id="KW-0443">Lipid metabolism</keyword>
<evidence type="ECO:0000256" key="6">
    <source>
        <dbReference type="ARBA" id="ARBA00023180"/>
    </source>
</evidence>
<evidence type="ECO:0000256" key="5">
    <source>
        <dbReference type="ARBA" id="ARBA00023098"/>
    </source>
</evidence>